<gene>
    <name evidence="1" type="ORF">B0H16DRAFT_1744955</name>
</gene>
<sequence length="82" mass="9067">MHNPRSILGRVLAARQPSDGYALHTPRPRDAFVCIHGGLATPSLLLFLPSHLALRLPRFNALAFTTPFTTYAPTLSRRDPFA</sequence>
<proteinExistence type="predicted"/>
<dbReference type="Proteomes" id="UP001215598">
    <property type="component" value="Unassembled WGS sequence"/>
</dbReference>
<protein>
    <submittedName>
        <fullName evidence="1">Uncharacterized protein</fullName>
    </submittedName>
</protein>
<dbReference type="AlphaFoldDB" id="A0AAD7H4E9"/>
<evidence type="ECO:0000313" key="1">
    <source>
        <dbReference type="EMBL" id="KAJ7711669.1"/>
    </source>
</evidence>
<reference evidence="1" key="1">
    <citation type="submission" date="2023-03" db="EMBL/GenBank/DDBJ databases">
        <title>Massive genome expansion in bonnet fungi (Mycena s.s.) driven by repeated elements and novel gene families across ecological guilds.</title>
        <authorList>
            <consortium name="Lawrence Berkeley National Laboratory"/>
            <person name="Harder C.B."/>
            <person name="Miyauchi S."/>
            <person name="Viragh M."/>
            <person name="Kuo A."/>
            <person name="Thoen E."/>
            <person name="Andreopoulos B."/>
            <person name="Lu D."/>
            <person name="Skrede I."/>
            <person name="Drula E."/>
            <person name="Henrissat B."/>
            <person name="Morin E."/>
            <person name="Kohler A."/>
            <person name="Barry K."/>
            <person name="LaButti K."/>
            <person name="Morin E."/>
            <person name="Salamov A."/>
            <person name="Lipzen A."/>
            <person name="Mereny Z."/>
            <person name="Hegedus B."/>
            <person name="Baldrian P."/>
            <person name="Stursova M."/>
            <person name="Weitz H."/>
            <person name="Taylor A."/>
            <person name="Grigoriev I.V."/>
            <person name="Nagy L.G."/>
            <person name="Martin F."/>
            <person name="Kauserud H."/>
        </authorList>
    </citation>
    <scope>NUCLEOTIDE SEQUENCE</scope>
    <source>
        <strain evidence="1">CBHHK182m</strain>
    </source>
</reference>
<organism evidence="1 2">
    <name type="scientific">Mycena metata</name>
    <dbReference type="NCBI Taxonomy" id="1033252"/>
    <lineage>
        <taxon>Eukaryota</taxon>
        <taxon>Fungi</taxon>
        <taxon>Dikarya</taxon>
        <taxon>Basidiomycota</taxon>
        <taxon>Agaricomycotina</taxon>
        <taxon>Agaricomycetes</taxon>
        <taxon>Agaricomycetidae</taxon>
        <taxon>Agaricales</taxon>
        <taxon>Marasmiineae</taxon>
        <taxon>Mycenaceae</taxon>
        <taxon>Mycena</taxon>
    </lineage>
</organism>
<keyword evidence="2" id="KW-1185">Reference proteome</keyword>
<evidence type="ECO:0000313" key="2">
    <source>
        <dbReference type="Proteomes" id="UP001215598"/>
    </source>
</evidence>
<accession>A0AAD7H4E9</accession>
<name>A0AAD7H4E9_9AGAR</name>
<dbReference type="EMBL" id="JARKIB010000389">
    <property type="protein sequence ID" value="KAJ7711669.1"/>
    <property type="molecule type" value="Genomic_DNA"/>
</dbReference>
<comment type="caution">
    <text evidence="1">The sequence shown here is derived from an EMBL/GenBank/DDBJ whole genome shotgun (WGS) entry which is preliminary data.</text>
</comment>